<accession>A0ABU8I2W0</accession>
<evidence type="ECO:0000313" key="1">
    <source>
        <dbReference type="EMBL" id="MEI5983735.1"/>
    </source>
</evidence>
<dbReference type="Proteomes" id="UP001363035">
    <property type="component" value="Unassembled WGS sequence"/>
</dbReference>
<dbReference type="EMBL" id="JAYLLN010000003">
    <property type="protein sequence ID" value="MEI5983735.1"/>
    <property type="molecule type" value="Genomic_DNA"/>
</dbReference>
<reference evidence="1 2" key="1">
    <citation type="submission" date="2024-01" db="EMBL/GenBank/DDBJ databases">
        <title>Sphingobacterium tenebrionis sp. nov., a novel endophyte isolated from tenebrio molitor intestines.</title>
        <authorList>
            <person name="Zhang C."/>
        </authorList>
    </citation>
    <scope>NUCLEOTIDE SEQUENCE [LARGE SCALE GENOMIC DNA]</scope>
    <source>
        <strain evidence="1 2">PU5-4</strain>
    </source>
</reference>
<gene>
    <name evidence="1" type="ORF">VJ786_02345</name>
</gene>
<organism evidence="1 2">
    <name type="scientific">Sphingobacterium tenebrionis</name>
    <dbReference type="NCBI Taxonomy" id="3111775"/>
    <lineage>
        <taxon>Bacteria</taxon>
        <taxon>Pseudomonadati</taxon>
        <taxon>Bacteroidota</taxon>
        <taxon>Sphingobacteriia</taxon>
        <taxon>Sphingobacteriales</taxon>
        <taxon>Sphingobacteriaceae</taxon>
        <taxon>Sphingobacterium</taxon>
    </lineage>
</organism>
<sequence>MTDLFHSNQALSEGTFCYRPKTLDQHSREVGNAAVQIDQQDIISEGLHSGTQ</sequence>
<dbReference type="RefSeq" id="WP_336557180.1">
    <property type="nucleotide sequence ID" value="NZ_JAYLLN010000003.1"/>
</dbReference>
<comment type="caution">
    <text evidence="1">The sequence shown here is derived from an EMBL/GenBank/DDBJ whole genome shotgun (WGS) entry which is preliminary data.</text>
</comment>
<proteinExistence type="predicted"/>
<evidence type="ECO:0000313" key="2">
    <source>
        <dbReference type="Proteomes" id="UP001363035"/>
    </source>
</evidence>
<keyword evidence="2" id="KW-1185">Reference proteome</keyword>
<protein>
    <submittedName>
        <fullName evidence="1">Uncharacterized protein</fullName>
    </submittedName>
</protein>
<name>A0ABU8I2W0_9SPHI</name>